<evidence type="ECO:0000256" key="3">
    <source>
        <dbReference type="ARBA" id="ARBA00022448"/>
    </source>
</evidence>
<evidence type="ECO:0000256" key="5">
    <source>
        <dbReference type="SAM" id="MobiDB-lite"/>
    </source>
</evidence>
<evidence type="ECO:0000256" key="1">
    <source>
        <dbReference type="ARBA" id="ARBA00004418"/>
    </source>
</evidence>
<keyword evidence="3" id="KW-0813">Transport</keyword>
<name>A0ABT4KA14_9HYPH</name>
<dbReference type="Gene3D" id="3.10.105.10">
    <property type="entry name" value="Dipeptide-binding Protein, Domain 3"/>
    <property type="match status" value="1"/>
</dbReference>
<reference evidence="7" key="1">
    <citation type="submission" date="2022-10" db="EMBL/GenBank/DDBJ databases">
        <title>Whole genome sequencing of three plant growth promoting bacteria isolated from Vachellia tortilis subsp. raddiana in Morocco.</title>
        <authorList>
            <person name="Hnini M."/>
            <person name="Zouagui R."/>
            <person name="Zouagui H."/>
            <person name="Chemao Elfihri M.-W."/>
            <person name="Ibrahimi A."/>
            <person name="Sbabou L."/>
            <person name="Aurag J."/>
        </authorList>
    </citation>
    <scope>NUCLEOTIDE SEQUENCE</scope>
    <source>
        <strain evidence="7">LMR678</strain>
    </source>
</reference>
<evidence type="ECO:0000313" key="8">
    <source>
        <dbReference type="Proteomes" id="UP001079430"/>
    </source>
</evidence>
<dbReference type="InterPro" id="IPR039424">
    <property type="entry name" value="SBP_5"/>
</dbReference>
<organism evidence="7 8">
    <name type="scientific">Sinorhizobium psoraleae</name>
    <dbReference type="NCBI Taxonomy" id="520838"/>
    <lineage>
        <taxon>Bacteria</taxon>
        <taxon>Pseudomonadati</taxon>
        <taxon>Pseudomonadota</taxon>
        <taxon>Alphaproteobacteria</taxon>
        <taxon>Hyphomicrobiales</taxon>
        <taxon>Rhizobiaceae</taxon>
        <taxon>Sinorhizobium/Ensifer group</taxon>
        <taxon>Sinorhizobium</taxon>
    </lineage>
</organism>
<feature type="domain" description="Solute-binding protein family 5" evidence="6">
    <location>
        <begin position="2"/>
        <end position="140"/>
    </location>
</feature>
<sequence>MKPELATSWEQTAPDTWRFHLREGVKFSDGAPFDAKAVVASIDRLQRGDMTCNTKQQTLGGVDIKTTIVSDYVVDFKTNKPIPIFPTMMTVVQMSSPNMTLEGASRNPVGTGPYVLTAWNAGTDITVERRDDYWGEKPAVSGGAMSGARNRRCARPWSQPARQTSRPSSRLPMPTTPRRILPIRTAKRRGFASARTMPPLDDKRVRLALNLAIDREGLKVLFGEEAKLAEQLVGPNVNGFNPDIQPFPMIRKRPNSFLPRRRRTACRSTRRSLSSVATRST</sequence>
<comment type="caution">
    <text evidence="7">The sequence shown here is derived from an EMBL/GenBank/DDBJ whole genome shotgun (WGS) entry which is preliminary data.</text>
</comment>
<accession>A0ABT4KA14</accession>
<evidence type="ECO:0000259" key="6">
    <source>
        <dbReference type="Pfam" id="PF00496"/>
    </source>
</evidence>
<proteinExistence type="inferred from homology"/>
<evidence type="ECO:0000313" key="7">
    <source>
        <dbReference type="EMBL" id="MCZ4088793.1"/>
    </source>
</evidence>
<dbReference type="RefSeq" id="WP_269274838.1">
    <property type="nucleotide sequence ID" value="NZ_JAPVOI010000002.1"/>
</dbReference>
<keyword evidence="8" id="KW-1185">Reference proteome</keyword>
<dbReference type="EMBL" id="JAPVOI010000002">
    <property type="protein sequence ID" value="MCZ4088793.1"/>
    <property type="molecule type" value="Genomic_DNA"/>
</dbReference>
<dbReference type="Pfam" id="PF00496">
    <property type="entry name" value="SBP_bac_5"/>
    <property type="match status" value="1"/>
</dbReference>
<dbReference type="Gene3D" id="3.40.190.10">
    <property type="entry name" value="Periplasmic binding protein-like II"/>
    <property type="match status" value="1"/>
</dbReference>
<feature type="region of interest" description="Disordered" evidence="5">
    <location>
        <begin position="139"/>
        <end position="176"/>
    </location>
</feature>
<gene>
    <name evidence="7" type="ORF">O3W52_01405</name>
</gene>
<dbReference type="SUPFAM" id="SSF53850">
    <property type="entry name" value="Periplasmic binding protein-like II"/>
    <property type="match status" value="1"/>
</dbReference>
<comment type="similarity">
    <text evidence="2">Belongs to the bacterial solute-binding protein 5 family.</text>
</comment>
<dbReference type="PANTHER" id="PTHR30290:SF9">
    <property type="entry name" value="OLIGOPEPTIDE-BINDING PROTEIN APPA"/>
    <property type="match status" value="1"/>
</dbReference>
<dbReference type="PANTHER" id="PTHR30290">
    <property type="entry name" value="PERIPLASMIC BINDING COMPONENT OF ABC TRANSPORTER"/>
    <property type="match status" value="1"/>
</dbReference>
<dbReference type="InterPro" id="IPR000914">
    <property type="entry name" value="SBP_5_dom"/>
</dbReference>
<protein>
    <submittedName>
        <fullName evidence="7">ABC transporter substrate-binding protein</fullName>
    </submittedName>
</protein>
<comment type="subcellular location">
    <subcellularLocation>
        <location evidence="1">Periplasm</location>
    </subcellularLocation>
</comment>
<keyword evidence="4" id="KW-0732">Signal</keyword>
<evidence type="ECO:0000256" key="2">
    <source>
        <dbReference type="ARBA" id="ARBA00005695"/>
    </source>
</evidence>
<evidence type="ECO:0000256" key="4">
    <source>
        <dbReference type="ARBA" id="ARBA00022729"/>
    </source>
</evidence>
<dbReference type="Proteomes" id="UP001079430">
    <property type="component" value="Unassembled WGS sequence"/>
</dbReference>